<keyword evidence="3" id="KW-1185">Reference proteome</keyword>
<gene>
    <name evidence="2" type="ordered locus">HRM2_31210</name>
</gene>
<keyword evidence="1" id="KW-0732">Signal</keyword>
<proteinExistence type="predicted"/>
<dbReference type="HOGENOM" id="CLU_2733410_0_0_7"/>
<evidence type="ECO:0000313" key="3">
    <source>
        <dbReference type="Proteomes" id="UP000000442"/>
    </source>
</evidence>
<dbReference type="OrthoDB" id="5506770at2"/>
<name>C0QKW4_DESAH</name>
<dbReference type="KEGG" id="dat:HRM2_31210"/>
<organism evidence="2 3">
    <name type="scientific">Desulforapulum autotrophicum (strain ATCC 43914 / DSM 3382 / VKM B-1955 / HRM2)</name>
    <name type="common">Desulfobacterium autotrophicum</name>
    <dbReference type="NCBI Taxonomy" id="177437"/>
    <lineage>
        <taxon>Bacteria</taxon>
        <taxon>Pseudomonadati</taxon>
        <taxon>Thermodesulfobacteriota</taxon>
        <taxon>Desulfobacteria</taxon>
        <taxon>Desulfobacterales</taxon>
        <taxon>Desulfobacteraceae</taxon>
        <taxon>Desulforapulum</taxon>
    </lineage>
</organism>
<feature type="signal peptide" evidence="1">
    <location>
        <begin position="1"/>
        <end position="24"/>
    </location>
</feature>
<feature type="chain" id="PRO_5002900641" description="DUF1573 domain-containing protein" evidence="1">
    <location>
        <begin position="25"/>
        <end position="71"/>
    </location>
</feature>
<accession>C0QKW4</accession>
<dbReference type="EMBL" id="CP001087">
    <property type="protein sequence ID" value="ACN16204.1"/>
    <property type="molecule type" value="Genomic_DNA"/>
</dbReference>
<evidence type="ECO:0000313" key="2">
    <source>
        <dbReference type="EMBL" id="ACN16204.1"/>
    </source>
</evidence>
<evidence type="ECO:0000256" key="1">
    <source>
        <dbReference type="SAM" id="SignalP"/>
    </source>
</evidence>
<reference evidence="2 3" key="1">
    <citation type="journal article" date="2009" name="Environ. Microbiol.">
        <title>Genome sequence of Desulfobacterium autotrophicum HRM2, a marine sulfate reducer oxidizing organic carbon completely to carbon dioxide.</title>
        <authorList>
            <person name="Strittmatter A.W."/>
            <person name="Liesegang H."/>
            <person name="Rabus R."/>
            <person name="Decker I."/>
            <person name="Amann J."/>
            <person name="Andres S."/>
            <person name="Henne A."/>
            <person name="Fricke W.F."/>
            <person name="Martinez-Arias R."/>
            <person name="Bartels D."/>
            <person name="Goesmann A."/>
            <person name="Krause L."/>
            <person name="Puehler A."/>
            <person name="Klenk H.P."/>
            <person name="Richter M."/>
            <person name="Schuler M."/>
            <person name="Gloeckner F.O."/>
            <person name="Meyerdierks A."/>
            <person name="Gottschalk G."/>
            <person name="Amann R."/>
        </authorList>
    </citation>
    <scope>NUCLEOTIDE SEQUENCE [LARGE SCALE GENOMIC DNA]</scope>
    <source>
        <strain evidence="3">ATCC 43914 / DSM 3382 / HRM2</strain>
    </source>
</reference>
<evidence type="ECO:0008006" key="4">
    <source>
        <dbReference type="Google" id="ProtNLM"/>
    </source>
</evidence>
<dbReference type="Proteomes" id="UP000000442">
    <property type="component" value="Chromosome"/>
</dbReference>
<dbReference type="RefSeq" id="WP_015904966.1">
    <property type="nucleotide sequence ID" value="NC_012108.1"/>
</dbReference>
<dbReference type="STRING" id="177437.HRM2_31210"/>
<sequence>MKKLLLTLLTLAVLGLWGVQGVCAAAPAADAVVLEPDFSFGTIAEGKKAIHTFMIENRGETELRVLRVETG</sequence>
<dbReference type="AlphaFoldDB" id="C0QKW4"/>
<protein>
    <recommendedName>
        <fullName evidence="4">DUF1573 domain-containing protein</fullName>
    </recommendedName>
</protein>